<comment type="similarity">
    <text evidence="2">Belongs to the peptidase M13 family.</text>
</comment>
<dbReference type="InterPro" id="IPR018497">
    <property type="entry name" value="Peptidase_M13_C"/>
</dbReference>
<dbReference type="EMBL" id="JABSTR010000005">
    <property type="protein sequence ID" value="KAH9371161.1"/>
    <property type="molecule type" value="Genomic_DNA"/>
</dbReference>
<comment type="caution">
    <text evidence="11">The sequence shown here is derived from an EMBL/GenBank/DDBJ whole genome shotgun (WGS) entry which is preliminary data.</text>
</comment>
<evidence type="ECO:0000259" key="10">
    <source>
        <dbReference type="Pfam" id="PF05649"/>
    </source>
</evidence>
<dbReference type="OrthoDB" id="6489588at2759"/>
<evidence type="ECO:0000256" key="4">
    <source>
        <dbReference type="ARBA" id="ARBA00022723"/>
    </source>
</evidence>
<dbReference type="GO" id="GO:0004222">
    <property type="term" value="F:metalloendopeptidase activity"/>
    <property type="evidence" value="ECO:0007669"/>
    <property type="project" value="InterPro"/>
</dbReference>
<dbReference type="OMA" id="AFGHNNM"/>
<keyword evidence="5" id="KW-0378">Hydrolase</keyword>
<feature type="transmembrane region" description="Helical" evidence="8">
    <location>
        <begin position="38"/>
        <end position="57"/>
    </location>
</feature>
<keyword evidence="8" id="KW-0812">Transmembrane</keyword>
<dbReference type="GO" id="GO:0005886">
    <property type="term" value="C:plasma membrane"/>
    <property type="evidence" value="ECO:0007669"/>
    <property type="project" value="TreeGrafter"/>
</dbReference>
<evidence type="ECO:0000256" key="3">
    <source>
        <dbReference type="ARBA" id="ARBA00022670"/>
    </source>
</evidence>
<dbReference type="GO" id="GO:0046872">
    <property type="term" value="F:metal ion binding"/>
    <property type="evidence" value="ECO:0007669"/>
    <property type="project" value="UniProtKB-KW"/>
</dbReference>
<evidence type="ECO:0000256" key="5">
    <source>
        <dbReference type="ARBA" id="ARBA00022801"/>
    </source>
</evidence>
<evidence type="ECO:0000259" key="9">
    <source>
        <dbReference type="Pfam" id="PF01431"/>
    </source>
</evidence>
<keyword evidence="4" id="KW-0479">Metal-binding</keyword>
<dbReference type="InterPro" id="IPR042089">
    <property type="entry name" value="Peptidase_M13_dom_2"/>
</dbReference>
<evidence type="ECO:0000313" key="12">
    <source>
        <dbReference type="Proteomes" id="UP000821853"/>
    </source>
</evidence>
<sequence length="698" mass="79503">MCRRLVRSAVRLSFLVWSPTGRRSIFSNEPKPAFGTRFVAACVLFSLVAAALVYSALPSGEPSEFPYLANSSNLTDLNISLLDDSSLDEDLYWRHDERETMHVAWLLRRSINTSVDPCENFYEYVCSGYGRIVNGSLLDKMHKNVSSTIYRHFLYTLGHNTSTTAEPTAKAAAFYMSCARRVHWDGNTSALATFFRQYKISFYTQTIDFHKTTASLLLRFGIGLFFTLAVDPRPPFREVPQRLRLGFSRSFEEWKMARKGIARKGTYVLLARQVILATGFNRNATSKLISQIWYVESKIFDLTYNFTRTLNAKKIREDWLKLLKFYSNEALPGRLQLDLESAPSVFFHQMMLKADDMELSLYITWELARHLSSVSGLIKVKRRSNWRAYCYKLSYSFFGPAINAAALLPIVNASRLTQVERMVKAVVREVAVSIRDSAWLAKETKAQILKKLVHTRWKLAAEIGNWSRLEANYDAYPWSNGVFLLDYVKTSQARMRHMYRMVVEQGALESPFRSRRVGVSYEFQDGLIVTTPSMLPPLFSYGGLPETNYGLLGSVFVRTLMRAFGHNNMLRDGQGFAITWSPEERSIFEDRYHCDLLSEVSNFSADPDAGVSVGAQALFRAYRKASGVGRERVLLQGLETLSRDQLFFASRCLLHCGDPSNAFTPEEHACNLMAKHSAEFTAAFQCPVNHSTAFCDMW</sequence>
<dbReference type="PROSITE" id="PS51885">
    <property type="entry name" value="NEPRILYSIN"/>
    <property type="match status" value="1"/>
</dbReference>
<dbReference type="AlphaFoldDB" id="A0A9J6G8X6"/>
<dbReference type="InterPro" id="IPR024079">
    <property type="entry name" value="MetalloPept_cat_dom_sf"/>
</dbReference>
<name>A0A9J6G8X6_HAELO</name>
<dbReference type="InterPro" id="IPR000718">
    <property type="entry name" value="Peptidase_M13"/>
</dbReference>
<reference evidence="11 12" key="1">
    <citation type="journal article" date="2020" name="Cell">
        <title>Large-Scale Comparative Analyses of Tick Genomes Elucidate Their Genetic Diversity and Vector Capacities.</title>
        <authorList>
            <consortium name="Tick Genome and Microbiome Consortium (TIGMIC)"/>
            <person name="Jia N."/>
            <person name="Wang J."/>
            <person name="Shi W."/>
            <person name="Du L."/>
            <person name="Sun Y."/>
            <person name="Zhan W."/>
            <person name="Jiang J.F."/>
            <person name="Wang Q."/>
            <person name="Zhang B."/>
            <person name="Ji P."/>
            <person name="Bell-Sakyi L."/>
            <person name="Cui X.M."/>
            <person name="Yuan T.T."/>
            <person name="Jiang B.G."/>
            <person name="Yang W.F."/>
            <person name="Lam T.T."/>
            <person name="Chang Q.C."/>
            <person name="Ding S.J."/>
            <person name="Wang X.J."/>
            <person name="Zhu J.G."/>
            <person name="Ruan X.D."/>
            <person name="Zhao L."/>
            <person name="Wei J.T."/>
            <person name="Ye R.Z."/>
            <person name="Que T.C."/>
            <person name="Du C.H."/>
            <person name="Zhou Y.H."/>
            <person name="Cheng J.X."/>
            <person name="Dai P.F."/>
            <person name="Guo W.B."/>
            <person name="Han X.H."/>
            <person name="Huang E.J."/>
            <person name="Li L.F."/>
            <person name="Wei W."/>
            <person name="Gao Y.C."/>
            <person name="Liu J.Z."/>
            <person name="Shao H.Z."/>
            <person name="Wang X."/>
            <person name="Wang C.C."/>
            <person name="Yang T.C."/>
            <person name="Huo Q.B."/>
            <person name="Li W."/>
            <person name="Chen H.Y."/>
            <person name="Chen S.E."/>
            <person name="Zhou L.G."/>
            <person name="Ni X.B."/>
            <person name="Tian J.H."/>
            <person name="Sheng Y."/>
            <person name="Liu T."/>
            <person name="Pan Y.S."/>
            <person name="Xia L.Y."/>
            <person name="Li J."/>
            <person name="Zhao F."/>
            <person name="Cao W.C."/>
        </authorList>
    </citation>
    <scope>NUCLEOTIDE SEQUENCE [LARGE SCALE GENOMIC DNA]</scope>
    <source>
        <strain evidence="11">HaeL-2018</strain>
    </source>
</reference>
<dbReference type="PANTHER" id="PTHR11733:SF241">
    <property type="entry name" value="GH26575P-RELATED"/>
    <property type="match status" value="1"/>
</dbReference>
<keyword evidence="12" id="KW-1185">Reference proteome</keyword>
<keyword evidence="3" id="KW-0645">Protease</keyword>
<proteinExistence type="inferred from homology"/>
<keyword evidence="6" id="KW-0862">Zinc</keyword>
<evidence type="ECO:0000256" key="6">
    <source>
        <dbReference type="ARBA" id="ARBA00022833"/>
    </source>
</evidence>
<feature type="domain" description="Peptidase M13 C-terminal" evidence="9">
    <location>
        <begin position="529"/>
        <end position="686"/>
    </location>
</feature>
<keyword evidence="7" id="KW-0482">Metalloprotease</keyword>
<gene>
    <name evidence="11" type="ORF">HPB48_005631</name>
</gene>
<organism evidence="11 12">
    <name type="scientific">Haemaphysalis longicornis</name>
    <name type="common">Bush tick</name>
    <dbReference type="NCBI Taxonomy" id="44386"/>
    <lineage>
        <taxon>Eukaryota</taxon>
        <taxon>Metazoa</taxon>
        <taxon>Ecdysozoa</taxon>
        <taxon>Arthropoda</taxon>
        <taxon>Chelicerata</taxon>
        <taxon>Arachnida</taxon>
        <taxon>Acari</taxon>
        <taxon>Parasitiformes</taxon>
        <taxon>Ixodida</taxon>
        <taxon>Ixodoidea</taxon>
        <taxon>Ixodidae</taxon>
        <taxon>Haemaphysalinae</taxon>
        <taxon>Haemaphysalis</taxon>
    </lineage>
</organism>
<dbReference type="InterPro" id="IPR008753">
    <property type="entry name" value="Peptidase_M13_N"/>
</dbReference>
<dbReference type="VEuPathDB" id="VectorBase:HLOH_054830"/>
<evidence type="ECO:0000256" key="7">
    <source>
        <dbReference type="ARBA" id="ARBA00023049"/>
    </source>
</evidence>
<evidence type="ECO:0000256" key="8">
    <source>
        <dbReference type="SAM" id="Phobius"/>
    </source>
</evidence>
<dbReference type="Proteomes" id="UP000821853">
    <property type="component" value="Chromosome 3"/>
</dbReference>
<dbReference type="PANTHER" id="PTHR11733">
    <property type="entry name" value="ZINC METALLOPROTEASE FAMILY M13 NEPRILYSIN-RELATED"/>
    <property type="match status" value="1"/>
</dbReference>
<keyword evidence="8" id="KW-1133">Transmembrane helix</keyword>
<protein>
    <submittedName>
        <fullName evidence="11">Uncharacterized protein</fullName>
    </submittedName>
</protein>
<keyword evidence="8" id="KW-0472">Membrane</keyword>
<dbReference type="Pfam" id="PF01431">
    <property type="entry name" value="Peptidase_M13"/>
    <property type="match status" value="1"/>
</dbReference>
<accession>A0A9J6G8X6</accession>
<dbReference type="SUPFAM" id="SSF55486">
    <property type="entry name" value="Metalloproteases ('zincins'), catalytic domain"/>
    <property type="match status" value="1"/>
</dbReference>
<dbReference type="Pfam" id="PF05649">
    <property type="entry name" value="Peptidase_M13_N"/>
    <property type="match status" value="1"/>
</dbReference>
<feature type="domain" description="Peptidase M13 N-terminal" evidence="10">
    <location>
        <begin position="117"/>
        <end position="455"/>
    </location>
</feature>
<dbReference type="GO" id="GO:0016485">
    <property type="term" value="P:protein processing"/>
    <property type="evidence" value="ECO:0007669"/>
    <property type="project" value="TreeGrafter"/>
</dbReference>
<evidence type="ECO:0000256" key="1">
    <source>
        <dbReference type="ARBA" id="ARBA00001947"/>
    </source>
</evidence>
<dbReference type="Gene3D" id="1.10.1380.10">
    <property type="entry name" value="Neutral endopeptidase , domain2"/>
    <property type="match status" value="1"/>
</dbReference>
<evidence type="ECO:0000256" key="2">
    <source>
        <dbReference type="ARBA" id="ARBA00007357"/>
    </source>
</evidence>
<dbReference type="Gene3D" id="3.40.390.10">
    <property type="entry name" value="Collagenase (Catalytic Domain)"/>
    <property type="match status" value="1"/>
</dbReference>
<evidence type="ECO:0000313" key="11">
    <source>
        <dbReference type="EMBL" id="KAH9371161.1"/>
    </source>
</evidence>
<comment type="cofactor">
    <cofactor evidence="1">
        <name>Zn(2+)</name>
        <dbReference type="ChEBI" id="CHEBI:29105"/>
    </cofactor>
</comment>